<dbReference type="EMBL" id="BMED01000001">
    <property type="protein sequence ID" value="GGC59315.1"/>
    <property type="molecule type" value="Genomic_DNA"/>
</dbReference>
<protein>
    <submittedName>
        <fullName evidence="1">Uncharacterized protein</fullName>
    </submittedName>
</protein>
<comment type="caution">
    <text evidence="1">The sequence shown here is derived from an EMBL/GenBank/DDBJ whole genome shotgun (WGS) entry which is preliminary data.</text>
</comment>
<reference evidence="1" key="1">
    <citation type="journal article" date="2014" name="Int. J. Syst. Evol. Microbiol.">
        <title>Complete genome sequence of Corynebacterium casei LMG S-19264T (=DSM 44701T), isolated from a smear-ripened cheese.</title>
        <authorList>
            <consortium name="US DOE Joint Genome Institute (JGI-PGF)"/>
            <person name="Walter F."/>
            <person name="Albersmeier A."/>
            <person name="Kalinowski J."/>
            <person name="Ruckert C."/>
        </authorList>
    </citation>
    <scope>NUCLEOTIDE SEQUENCE</scope>
    <source>
        <strain evidence="1">CGMCC 1.10998</strain>
    </source>
</reference>
<gene>
    <name evidence="1" type="ORF">GCM10011396_02800</name>
</gene>
<dbReference type="AlphaFoldDB" id="A0A916U3L8"/>
<evidence type="ECO:0000313" key="2">
    <source>
        <dbReference type="Proteomes" id="UP000637423"/>
    </source>
</evidence>
<sequence>MLARKLITTSITLSSQLMGAHRLTISVTAVHSNTLDSISLNLCLRGLGMSIRLVHKAPIQTVIAVGKSA</sequence>
<dbReference type="Proteomes" id="UP000637423">
    <property type="component" value="Unassembled WGS sequence"/>
</dbReference>
<accession>A0A916U3L8</accession>
<reference evidence="1" key="2">
    <citation type="submission" date="2020-09" db="EMBL/GenBank/DDBJ databases">
        <authorList>
            <person name="Sun Q."/>
            <person name="Zhou Y."/>
        </authorList>
    </citation>
    <scope>NUCLEOTIDE SEQUENCE</scope>
    <source>
        <strain evidence="1">CGMCC 1.10998</strain>
    </source>
</reference>
<organism evidence="1 2">
    <name type="scientific">Undibacterium terreum</name>
    <dbReference type="NCBI Taxonomy" id="1224302"/>
    <lineage>
        <taxon>Bacteria</taxon>
        <taxon>Pseudomonadati</taxon>
        <taxon>Pseudomonadota</taxon>
        <taxon>Betaproteobacteria</taxon>
        <taxon>Burkholderiales</taxon>
        <taxon>Oxalobacteraceae</taxon>
        <taxon>Undibacterium</taxon>
    </lineage>
</organism>
<name>A0A916U3L8_9BURK</name>
<proteinExistence type="predicted"/>
<keyword evidence="2" id="KW-1185">Reference proteome</keyword>
<evidence type="ECO:0000313" key="1">
    <source>
        <dbReference type="EMBL" id="GGC59315.1"/>
    </source>
</evidence>